<dbReference type="Pfam" id="PF14864">
    <property type="entry name" value="Alkyl_sulf_C"/>
    <property type="match status" value="1"/>
</dbReference>
<dbReference type="Pfam" id="PF00753">
    <property type="entry name" value="Lactamase_B"/>
    <property type="match status" value="1"/>
</dbReference>
<evidence type="ECO:0000313" key="8">
    <source>
        <dbReference type="Proteomes" id="UP000509421"/>
    </source>
</evidence>
<feature type="signal peptide" evidence="5">
    <location>
        <begin position="1"/>
        <end position="27"/>
    </location>
</feature>
<proteinExistence type="inferred from homology"/>
<evidence type="ECO:0000256" key="2">
    <source>
        <dbReference type="ARBA" id="ARBA00022801"/>
    </source>
</evidence>
<dbReference type="CDD" id="cd07710">
    <property type="entry name" value="arylsulfatase_Sdsa1-like_MBL-fold"/>
    <property type="match status" value="1"/>
</dbReference>
<dbReference type="InterPro" id="IPR001279">
    <property type="entry name" value="Metallo-B-lactamas"/>
</dbReference>
<dbReference type="GO" id="GO:0018741">
    <property type="term" value="F:linear primary-alkylsulfatase activity"/>
    <property type="evidence" value="ECO:0007669"/>
    <property type="project" value="InterPro"/>
</dbReference>
<feature type="domain" description="Metallo-beta-lactamase" evidence="6">
    <location>
        <begin position="131"/>
        <end position="353"/>
    </location>
</feature>
<dbReference type="Pfam" id="PF14863">
    <property type="entry name" value="Alkyl_sulf_dimr"/>
    <property type="match status" value="1"/>
</dbReference>
<dbReference type="GO" id="GO:0046872">
    <property type="term" value="F:metal ion binding"/>
    <property type="evidence" value="ECO:0007669"/>
    <property type="project" value="UniProtKB-KW"/>
</dbReference>
<dbReference type="InterPro" id="IPR029228">
    <property type="entry name" value="Alkyl_sulf_dimr"/>
</dbReference>
<dbReference type="EMBL" id="CP056117">
    <property type="protein sequence ID" value="QKZ97878.1"/>
    <property type="molecule type" value="Genomic_DNA"/>
</dbReference>
<evidence type="ECO:0000256" key="3">
    <source>
        <dbReference type="ARBA" id="ARBA00022833"/>
    </source>
</evidence>
<evidence type="ECO:0000256" key="5">
    <source>
        <dbReference type="SAM" id="SignalP"/>
    </source>
</evidence>
<dbReference type="Gene3D" id="3.30.1050.10">
    <property type="entry name" value="SCP2 sterol-binding domain"/>
    <property type="match status" value="1"/>
</dbReference>
<gene>
    <name evidence="7" type="ORF">HWQ14_09350</name>
</gene>
<dbReference type="Gene3D" id="3.60.15.30">
    <property type="entry name" value="Metallo-beta-lactamase domain"/>
    <property type="match status" value="1"/>
</dbReference>
<keyword evidence="1" id="KW-0479">Metal-binding</keyword>
<accession>A0A7H8UD80</accession>
<dbReference type="InterPro" id="IPR036866">
    <property type="entry name" value="RibonucZ/Hydroxyglut_hydro"/>
</dbReference>
<dbReference type="InterPro" id="IPR052195">
    <property type="entry name" value="Bact_Alkyl/Aryl-Sulfatase"/>
</dbReference>
<dbReference type="InterPro" id="IPR029229">
    <property type="entry name" value="Alkyl_sulf_C"/>
</dbReference>
<name>A0A7H8UD80_ENTCL</name>
<dbReference type="PANTHER" id="PTHR43223:SF1">
    <property type="entry name" value="ALKYL_ARYL-SULFATASE BDS1"/>
    <property type="match status" value="1"/>
</dbReference>
<keyword evidence="5" id="KW-0732">Signal</keyword>
<organism evidence="7 8">
    <name type="scientific">Enterobacter cloacae</name>
    <dbReference type="NCBI Taxonomy" id="550"/>
    <lineage>
        <taxon>Bacteria</taxon>
        <taxon>Pseudomonadati</taxon>
        <taxon>Pseudomonadota</taxon>
        <taxon>Gammaproteobacteria</taxon>
        <taxon>Enterobacterales</taxon>
        <taxon>Enterobacteriaceae</taxon>
        <taxon>Enterobacter</taxon>
        <taxon>Enterobacter cloacae complex</taxon>
    </lineage>
</organism>
<dbReference type="AlphaFoldDB" id="A0A7H8UD80"/>
<evidence type="ECO:0000256" key="1">
    <source>
        <dbReference type="ARBA" id="ARBA00022723"/>
    </source>
</evidence>
<feature type="chain" id="PRO_5028935346" evidence="5">
    <location>
        <begin position="28"/>
        <end position="660"/>
    </location>
</feature>
<evidence type="ECO:0000313" key="7">
    <source>
        <dbReference type="EMBL" id="QKZ97878.1"/>
    </source>
</evidence>
<reference evidence="7 8" key="1">
    <citation type="submission" date="2020-06" db="EMBL/GenBank/DDBJ databases">
        <title>Long-read sequencing of DSM26481-BlokeschLab.</title>
        <authorList>
            <person name="Blokesch M."/>
        </authorList>
    </citation>
    <scope>NUCLEOTIDE SEQUENCE [LARGE SCALE GENOMIC DNA]</scope>
    <source>
        <strain evidence="7 8">DSM 26481</strain>
    </source>
</reference>
<dbReference type="GO" id="GO:0046983">
    <property type="term" value="F:protein dimerization activity"/>
    <property type="evidence" value="ECO:0007669"/>
    <property type="project" value="InterPro"/>
</dbReference>
<dbReference type="InterPro" id="IPR036527">
    <property type="entry name" value="SCP2_sterol-bd_dom_sf"/>
</dbReference>
<dbReference type="SUPFAM" id="SSF56281">
    <property type="entry name" value="Metallo-hydrolase/oxidoreductase"/>
    <property type="match status" value="1"/>
</dbReference>
<dbReference type="FunFam" id="3.60.15.30:FF:000001">
    <property type="entry name" value="Alkyl/aryl-sulfatase BDS1"/>
    <property type="match status" value="1"/>
</dbReference>
<evidence type="ECO:0000256" key="4">
    <source>
        <dbReference type="ARBA" id="ARBA00033751"/>
    </source>
</evidence>
<comment type="similarity">
    <text evidence="4">Belongs to the metallo-beta-lactamase superfamily. Type III sulfatase family.</text>
</comment>
<dbReference type="SUPFAM" id="SSF55718">
    <property type="entry name" value="SCP-like"/>
    <property type="match status" value="1"/>
</dbReference>
<dbReference type="GO" id="GO:0018909">
    <property type="term" value="P:dodecyl sulfate metabolic process"/>
    <property type="evidence" value="ECO:0007669"/>
    <property type="project" value="InterPro"/>
</dbReference>
<dbReference type="RefSeq" id="WP_176609553.1">
    <property type="nucleotide sequence ID" value="NZ_CP056117.1"/>
</dbReference>
<dbReference type="Proteomes" id="UP000509421">
    <property type="component" value="Chromosome"/>
</dbReference>
<protein>
    <submittedName>
        <fullName evidence="7">MBL fold metallo-hydrolase</fullName>
    </submittedName>
</protein>
<dbReference type="SMART" id="SM00849">
    <property type="entry name" value="Lactamase_B"/>
    <property type="match status" value="1"/>
</dbReference>
<dbReference type="InterPro" id="IPR038536">
    <property type="entry name" value="Alkyl/aryl-sulf_dimr_sf"/>
</dbReference>
<dbReference type="PANTHER" id="PTHR43223">
    <property type="entry name" value="ALKYL/ARYL-SULFATASE"/>
    <property type="match status" value="1"/>
</dbReference>
<evidence type="ECO:0000259" key="6">
    <source>
        <dbReference type="SMART" id="SM00849"/>
    </source>
</evidence>
<dbReference type="Gene3D" id="1.25.40.880">
    <property type="entry name" value="Alkyl sulfatase, dimerisation domain"/>
    <property type="match status" value="1"/>
</dbReference>
<sequence length="660" mass="72378">MKLKTLVSGMVVAGLLSASLATLPVMAKKEAKEATAYTKANNDALYGQLPFFDKTDFRNAHKGFVAPLPQAVIKSEKGTVIWDPRQYAFIKEGQKAPGTVNPSLWRQAQLNNIGGLFEVTEGVYQIRNLDLSNMTIIEGKEGIAVVDPLVSAQTAKAGMALYAKYRGKRPVVAVIYTHSHVDHYGGVRGVVDEADVASGKVKVYAPAGFMEEAVSENIMVGNAMSRRASYIHGNLLQPDAKGQVGAGLGTTTSAGTVTLIAPTNYITEDGQKAVIDGLTYDFMLAPGSEAPSEMLWYLEEKKLIEAAENVTHTLHNTYSLRGAKIHDPLAWSKYINSAIDRWGDKAEIIMAQHHWPTWGNKNVVKLMKSQRDIYRYINDQTLRLANKGLTRDEIAANFALPYALAKSWAGRGYYGSVSNNVKATYVYYLGWFDGNPASLDELPPVDAAKKYVDYMGGASAILEKARIDYARGNYRWVAQVMSKVVFADPNNKAARELEADALEQLGYQAESGPWRNAYLTGAQELRYGVKKMPTPKTASPDAVRAMSTEMIFDYFGVHLNGVRAANAKGVFNVDLGREGGTYRLELENGVLNHSANALAKDPDATITLSRETLNRIILRETTLKKAQQAGEVTIAGNAAKVDEMLRCMESFSFWFPVVTP</sequence>
<keyword evidence="2 7" id="KW-0378">Hydrolase</keyword>
<keyword evidence="3" id="KW-0862">Zinc</keyword>
<dbReference type="InterPro" id="IPR044097">
    <property type="entry name" value="Bds1/SdsA1_MBL-fold"/>
</dbReference>